<accession>A0A1H5TQW5</accession>
<organism evidence="3 4">
    <name type="scientific">Halobellus limi</name>
    <dbReference type="NCBI Taxonomy" id="699433"/>
    <lineage>
        <taxon>Archaea</taxon>
        <taxon>Methanobacteriati</taxon>
        <taxon>Methanobacteriota</taxon>
        <taxon>Stenosarchaea group</taxon>
        <taxon>Halobacteria</taxon>
        <taxon>Halobacteriales</taxon>
        <taxon>Haloferacaceae</taxon>
        <taxon>Halobellus</taxon>
    </lineage>
</organism>
<keyword evidence="4" id="KW-1185">Reference proteome</keyword>
<keyword evidence="1" id="KW-0175">Coiled coil</keyword>
<feature type="compositionally biased region" description="Basic and acidic residues" evidence="2">
    <location>
        <begin position="187"/>
        <end position="226"/>
    </location>
</feature>
<feature type="region of interest" description="Disordered" evidence="2">
    <location>
        <begin position="179"/>
        <end position="226"/>
    </location>
</feature>
<name>A0A1H5TQW5_9EURY</name>
<proteinExistence type="predicted"/>
<evidence type="ECO:0000313" key="4">
    <source>
        <dbReference type="Proteomes" id="UP000236740"/>
    </source>
</evidence>
<sequence>MVVTVTKLLFSLTLGTVTVPTEMSNDIPDSGDGPSTTTSFEEWLDQHAATQGISREELFERLVSSYWTLNELMQLLDDSGSGNPSFGGASEPTDESGALPIGPERTDPTAEAEHAGTDGSRNDREAATDVEALAEELDTLGDRVDELQSTLEAEAERGRSLDQVTETIATRLAEVESELEGLASESEATRESLTREYESLSERVETIESELDRERETRATEQRELATEQKEIRSRLDSEFDNLETILKYLVSQTDELGADLASAESRYEDALSRIRREQETLASLKRDAAAADAHAGECESCGETVDLDLLSRPYCPHCEEGLTGVEKQRKWLLFSDTLVTTDDEGRSKPTEGTRGQTGRQPPSQPRSGSGTRSQAPSSKGGGSSIPTGSSESRSSVGDHETRGRGADSGTQRRGDEAETVESETAADRTLGGFSGFDSAEDEDVESAADSATERTDETASPFEFGDSGTDPRDTASESASEPSRQGGRGSTGRNRDQEDPRRRTPAEPEAAEYAAGGDERSSTQSESASGSDSPFGNLEDLERREGVDE</sequence>
<feature type="region of interest" description="Disordered" evidence="2">
    <location>
        <begin position="78"/>
        <end position="126"/>
    </location>
</feature>
<evidence type="ECO:0000313" key="3">
    <source>
        <dbReference type="EMBL" id="SEF65184.1"/>
    </source>
</evidence>
<dbReference type="AlphaFoldDB" id="A0A1H5TQW5"/>
<gene>
    <name evidence="3" type="ORF">SAMN04488133_0354</name>
</gene>
<dbReference type="Gene3D" id="1.10.287.1490">
    <property type="match status" value="1"/>
</dbReference>
<evidence type="ECO:0000256" key="2">
    <source>
        <dbReference type="SAM" id="MobiDB-lite"/>
    </source>
</evidence>
<feature type="compositionally biased region" description="Basic and acidic residues" evidence="2">
    <location>
        <begin position="541"/>
        <end position="550"/>
    </location>
</feature>
<feature type="compositionally biased region" description="Basic and acidic residues" evidence="2">
    <location>
        <begin position="494"/>
        <end position="507"/>
    </location>
</feature>
<dbReference type="Proteomes" id="UP000236740">
    <property type="component" value="Unassembled WGS sequence"/>
</dbReference>
<evidence type="ECO:0000256" key="1">
    <source>
        <dbReference type="SAM" id="Coils"/>
    </source>
</evidence>
<reference evidence="3 4" key="1">
    <citation type="submission" date="2016-10" db="EMBL/GenBank/DDBJ databases">
        <authorList>
            <person name="de Groot N.N."/>
        </authorList>
    </citation>
    <scope>NUCLEOTIDE SEQUENCE [LARGE SCALE GENOMIC DNA]</scope>
    <source>
        <strain evidence="3 4">CGMCC 1.10331</strain>
    </source>
</reference>
<feature type="compositionally biased region" description="Basic and acidic residues" evidence="2">
    <location>
        <begin position="397"/>
        <end position="417"/>
    </location>
</feature>
<feature type="compositionally biased region" description="Polar residues" evidence="2">
    <location>
        <begin position="523"/>
        <end position="535"/>
    </location>
</feature>
<protein>
    <submittedName>
        <fullName evidence="3">Uncharacterized protein</fullName>
    </submittedName>
</protein>
<feature type="compositionally biased region" description="Polar residues" evidence="2">
    <location>
        <begin position="385"/>
        <end position="396"/>
    </location>
</feature>
<feature type="compositionally biased region" description="Basic and acidic residues" evidence="2">
    <location>
        <begin position="104"/>
        <end position="126"/>
    </location>
</feature>
<feature type="compositionally biased region" description="Polar residues" evidence="2">
    <location>
        <begin position="354"/>
        <end position="378"/>
    </location>
</feature>
<feature type="coiled-coil region" evidence="1">
    <location>
        <begin position="261"/>
        <end position="295"/>
    </location>
</feature>
<feature type="region of interest" description="Disordered" evidence="2">
    <location>
        <begin position="342"/>
        <end position="550"/>
    </location>
</feature>
<dbReference type="EMBL" id="FNVN01000001">
    <property type="protein sequence ID" value="SEF65184.1"/>
    <property type="molecule type" value="Genomic_DNA"/>
</dbReference>
<feature type="compositionally biased region" description="Low complexity" evidence="2">
    <location>
        <begin position="508"/>
        <end position="517"/>
    </location>
</feature>